<dbReference type="Gene3D" id="3.50.50.100">
    <property type="match status" value="2"/>
</dbReference>
<dbReference type="PANTHER" id="PTHR43755:SF1">
    <property type="entry name" value="FAD-DEPENDENT PYRIDINE NUCLEOTIDE-DISULPHIDE OXIDOREDUCTASE"/>
    <property type="match status" value="1"/>
</dbReference>
<dbReference type="SUPFAM" id="SSF51905">
    <property type="entry name" value="FAD/NAD(P)-binding domain"/>
    <property type="match status" value="1"/>
</dbReference>
<dbReference type="InterPro" id="IPR052541">
    <property type="entry name" value="SQRD"/>
</dbReference>
<accession>A0ABZ0QMQ6</accession>
<evidence type="ECO:0000259" key="1">
    <source>
        <dbReference type="Pfam" id="PF07992"/>
    </source>
</evidence>
<evidence type="ECO:0000313" key="3">
    <source>
        <dbReference type="Proteomes" id="UP001304683"/>
    </source>
</evidence>
<sequence length="448" mass="46975">MAQRVVIAGGGWGGIKAALELRARLDPGHEVVLVDPNPTFRLGFRKTWLLVGKTRPGEATRSKHALAARGIRYLQAHVTAIDPEGRWVEVEPAGGAAGGAAASPAAAGDRRRLEWDYLIVALGAQPRPDRVPGFLEAPNAFNLYDPDGALAAGRRLAALTGGRIVVAILGLPYKCPPAPYEAALLVDDYLRQGWRRPPGPGQDGATAADAAGQELQDGRPAAAGTGIPARQAGDRAAFEIAVFTPQPSSLPVAGPAGCQAIESSLALRQIAFHPNRRFVRVEPGALVDAEGNREPYDLLLGVPPHRVPQVAVDAGLAPADGWIAVDPATLRTRHPRVYAIGDCTQIAMANGQPLPKAGIFAEGEAAVAAAAIAAEITGGPPPERYRGEGYCFLELGGGLATVVRGEFLAEPAPRVEVASPSREFLARKLAFERERLEGWFGADAGGGR</sequence>
<dbReference type="Pfam" id="PF07992">
    <property type="entry name" value="Pyr_redox_2"/>
    <property type="match status" value="2"/>
</dbReference>
<name>A0ABZ0QMQ6_9FIRM</name>
<dbReference type="InterPro" id="IPR023753">
    <property type="entry name" value="FAD/NAD-binding_dom"/>
</dbReference>
<feature type="domain" description="FAD/NAD(P)-binding" evidence="1">
    <location>
        <begin position="247"/>
        <end position="348"/>
    </location>
</feature>
<dbReference type="Proteomes" id="UP001304683">
    <property type="component" value="Chromosome"/>
</dbReference>
<dbReference type="RefSeq" id="WP_135224302.1">
    <property type="nucleotide sequence ID" value="NZ_CP132508.1"/>
</dbReference>
<gene>
    <name evidence="2" type="ORF">Q5761_10405</name>
</gene>
<feature type="domain" description="FAD/NAD(P)-binding" evidence="1">
    <location>
        <begin position="4"/>
        <end position="141"/>
    </location>
</feature>
<proteinExistence type="predicted"/>
<dbReference type="InterPro" id="IPR036188">
    <property type="entry name" value="FAD/NAD-bd_sf"/>
</dbReference>
<reference evidence="2 3" key="1">
    <citation type="submission" date="2023-08" db="EMBL/GenBank/DDBJ databases">
        <title>Genome sequence of Thermaerobacter compostii strain Ins1, a spore-forming filamentous bacterium isolated from a deep geothermal reservoir.</title>
        <authorList>
            <person name="Bregnard D."/>
            <person name="Gonzalez D."/>
            <person name="Junier P."/>
        </authorList>
    </citation>
    <scope>NUCLEOTIDE SEQUENCE [LARGE SCALE GENOMIC DNA]</scope>
    <source>
        <strain evidence="2 3">Ins1</strain>
    </source>
</reference>
<protein>
    <submittedName>
        <fullName evidence="2">FAD-dependent oxidoreductase</fullName>
    </submittedName>
</protein>
<organism evidence="2 3">
    <name type="scientific">Thermaerobacter composti</name>
    <dbReference type="NCBI Taxonomy" id="554949"/>
    <lineage>
        <taxon>Bacteria</taxon>
        <taxon>Bacillati</taxon>
        <taxon>Bacillota</taxon>
        <taxon>Clostridia</taxon>
        <taxon>Eubacteriales</taxon>
        <taxon>Clostridiales Family XVII. Incertae Sedis</taxon>
        <taxon>Thermaerobacter</taxon>
    </lineage>
</organism>
<dbReference type="PRINTS" id="PR00368">
    <property type="entry name" value="FADPNR"/>
</dbReference>
<evidence type="ECO:0000313" key="2">
    <source>
        <dbReference type="EMBL" id="WPD18762.1"/>
    </source>
</evidence>
<dbReference type="EMBL" id="CP132508">
    <property type="protein sequence ID" value="WPD18762.1"/>
    <property type="molecule type" value="Genomic_DNA"/>
</dbReference>
<dbReference type="PANTHER" id="PTHR43755">
    <property type="match status" value="1"/>
</dbReference>
<keyword evidence="3" id="KW-1185">Reference proteome</keyword>